<feature type="compositionally biased region" description="Polar residues" evidence="13">
    <location>
        <begin position="409"/>
        <end position="425"/>
    </location>
</feature>
<keyword evidence="4" id="KW-0255">Endonuclease</keyword>
<feature type="compositionally biased region" description="Basic and acidic residues" evidence="13">
    <location>
        <begin position="432"/>
        <end position="446"/>
    </location>
</feature>
<comment type="similarity">
    <text evidence="2">Belongs to the DNA repair metallo-beta-lactamase (DRMBL) family.</text>
</comment>
<evidence type="ECO:0000256" key="6">
    <source>
        <dbReference type="ARBA" id="ARBA00022801"/>
    </source>
</evidence>
<dbReference type="Proteomes" id="UP000735302">
    <property type="component" value="Unassembled WGS sequence"/>
</dbReference>
<dbReference type="AlphaFoldDB" id="A0AAV3Z0F0"/>
<keyword evidence="16" id="KW-1185">Reference proteome</keyword>
<feature type="domain" description="DNA repair metallo-beta-lactamase" evidence="14">
    <location>
        <begin position="243"/>
        <end position="358"/>
    </location>
</feature>
<dbReference type="InterPro" id="IPR036866">
    <property type="entry name" value="RibonucZ/Hydroxyglut_hydro"/>
</dbReference>
<comment type="caution">
    <text evidence="15">The sequence shown here is derived from an EMBL/GenBank/DDBJ whole genome shotgun (WGS) entry which is preliminary data.</text>
</comment>
<evidence type="ECO:0000256" key="2">
    <source>
        <dbReference type="ARBA" id="ARBA00010304"/>
    </source>
</evidence>
<evidence type="ECO:0000313" key="16">
    <source>
        <dbReference type="Proteomes" id="UP000735302"/>
    </source>
</evidence>
<keyword evidence="3" id="KW-0540">Nuclease</keyword>
<feature type="compositionally biased region" description="Polar residues" evidence="13">
    <location>
        <begin position="515"/>
        <end position="529"/>
    </location>
</feature>
<evidence type="ECO:0000256" key="11">
    <source>
        <dbReference type="ARBA" id="ARBA00039759"/>
    </source>
</evidence>
<comment type="subcellular location">
    <subcellularLocation>
        <location evidence="1">Nucleus</location>
    </subcellularLocation>
</comment>
<proteinExistence type="inferred from homology"/>
<dbReference type="GO" id="GO:0003684">
    <property type="term" value="F:damaged DNA binding"/>
    <property type="evidence" value="ECO:0007669"/>
    <property type="project" value="TreeGrafter"/>
</dbReference>
<keyword evidence="9" id="KW-0234">DNA repair</keyword>
<gene>
    <name evidence="15" type="ORF">PoB_001538500</name>
</gene>
<dbReference type="GO" id="GO:0000723">
    <property type="term" value="P:telomere maintenance"/>
    <property type="evidence" value="ECO:0007669"/>
    <property type="project" value="TreeGrafter"/>
</dbReference>
<feature type="region of interest" description="Disordered" evidence="13">
    <location>
        <begin position="799"/>
        <end position="820"/>
    </location>
</feature>
<feature type="region of interest" description="Disordered" evidence="13">
    <location>
        <begin position="704"/>
        <end position="723"/>
    </location>
</feature>
<organism evidence="15 16">
    <name type="scientific">Plakobranchus ocellatus</name>
    <dbReference type="NCBI Taxonomy" id="259542"/>
    <lineage>
        <taxon>Eukaryota</taxon>
        <taxon>Metazoa</taxon>
        <taxon>Spiralia</taxon>
        <taxon>Lophotrochozoa</taxon>
        <taxon>Mollusca</taxon>
        <taxon>Gastropoda</taxon>
        <taxon>Heterobranchia</taxon>
        <taxon>Euthyneura</taxon>
        <taxon>Panpulmonata</taxon>
        <taxon>Sacoglossa</taxon>
        <taxon>Placobranchoidea</taxon>
        <taxon>Plakobranchidae</taxon>
        <taxon>Plakobranchus</taxon>
    </lineage>
</organism>
<keyword evidence="10" id="KW-0539">Nucleus</keyword>
<feature type="region of interest" description="Disordered" evidence="13">
    <location>
        <begin position="384"/>
        <end position="534"/>
    </location>
</feature>
<dbReference type="GO" id="GO:0005634">
    <property type="term" value="C:nucleus"/>
    <property type="evidence" value="ECO:0007669"/>
    <property type="project" value="UniProtKB-SubCell"/>
</dbReference>
<evidence type="ECO:0000256" key="12">
    <source>
        <dbReference type="ARBA" id="ARBA00042677"/>
    </source>
</evidence>
<dbReference type="Gene3D" id="3.40.50.12650">
    <property type="match status" value="1"/>
</dbReference>
<dbReference type="Gene3D" id="3.60.15.10">
    <property type="entry name" value="Ribonuclease Z/Hydroxyacylglutathione hydrolase-like"/>
    <property type="match status" value="1"/>
</dbReference>
<keyword evidence="5" id="KW-0227">DNA damage</keyword>
<protein>
    <recommendedName>
        <fullName evidence="11">Protein artemis</fullName>
    </recommendedName>
    <alternativeName>
        <fullName evidence="12">DNA cross-link repair 1C protein</fullName>
    </alternativeName>
</protein>
<feature type="region of interest" description="Disordered" evidence="13">
    <location>
        <begin position="627"/>
        <end position="655"/>
    </location>
</feature>
<evidence type="ECO:0000256" key="4">
    <source>
        <dbReference type="ARBA" id="ARBA00022759"/>
    </source>
</evidence>
<evidence type="ECO:0000256" key="7">
    <source>
        <dbReference type="ARBA" id="ARBA00022839"/>
    </source>
</evidence>
<evidence type="ECO:0000256" key="9">
    <source>
        <dbReference type="ARBA" id="ARBA00023204"/>
    </source>
</evidence>
<accession>A0AAV3Z0F0</accession>
<dbReference type="GO" id="GO:0004519">
    <property type="term" value="F:endonuclease activity"/>
    <property type="evidence" value="ECO:0007669"/>
    <property type="project" value="UniProtKB-KW"/>
</dbReference>
<keyword evidence="8" id="KW-0233">DNA recombination</keyword>
<reference evidence="15 16" key="1">
    <citation type="journal article" date="2021" name="Elife">
        <title>Chloroplast acquisition without the gene transfer in kleptoplastic sea slugs, Plakobranchus ocellatus.</title>
        <authorList>
            <person name="Maeda T."/>
            <person name="Takahashi S."/>
            <person name="Yoshida T."/>
            <person name="Shimamura S."/>
            <person name="Takaki Y."/>
            <person name="Nagai Y."/>
            <person name="Toyoda A."/>
            <person name="Suzuki Y."/>
            <person name="Arimoto A."/>
            <person name="Ishii H."/>
            <person name="Satoh N."/>
            <person name="Nishiyama T."/>
            <person name="Hasebe M."/>
            <person name="Maruyama T."/>
            <person name="Minagawa J."/>
            <person name="Obokata J."/>
            <person name="Shigenobu S."/>
        </authorList>
    </citation>
    <scope>NUCLEOTIDE SEQUENCE [LARGE SCALE GENOMIC DNA]</scope>
</reference>
<evidence type="ECO:0000256" key="13">
    <source>
        <dbReference type="SAM" id="MobiDB-lite"/>
    </source>
</evidence>
<dbReference type="GO" id="GO:0035312">
    <property type="term" value="F:5'-3' DNA exonuclease activity"/>
    <property type="evidence" value="ECO:0007669"/>
    <property type="project" value="TreeGrafter"/>
</dbReference>
<evidence type="ECO:0000313" key="15">
    <source>
        <dbReference type="EMBL" id="GFN88879.1"/>
    </source>
</evidence>
<evidence type="ECO:0000259" key="14">
    <source>
        <dbReference type="Pfam" id="PF07522"/>
    </source>
</evidence>
<evidence type="ECO:0000256" key="8">
    <source>
        <dbReference type="ARBA" id="ARBA00023172"/>
    </source>
</evidence>
<dbReference type="EMBL" id="BLXT01001882">
    <property type="protein sequence ID" value="GFN88879.1"/>
    <property type="molecule type" value="Genomic_DNA"/>
</dbReference>
<dbReference type="GO" id="GO:0036297">
    <property type="term" value="P:interstrand cross-link repair"/>
    <property type="evidence" value="ECO:0007669"/>
    <property type="project" value="TreeGrafter"/>
</dbReference>
<dbReference type="GO" id="GO:0006310">
    <property type="term" value="P:DNA recombination"/>
    <property type="evidence" value="ECO:0007669"/>
    <property type="project" value="UniProtKB-KW"/>
</dbReference>
<dbReference type="GO" id="GO:0006303">
    <property type="term" value="P:double-strand break repair via nonhomologous end joining"/>
    <property type="evidence" value="ECO:0007669"/>
    <property type="project" value="TreeGrafter"/>
</dbReference>
<name>A0AAV3Z0F0_9GAST</name>
<evidence type="ECO:0000256" key="1">
    <source>
        <dbReference type="ARBA" id="ARBA00004123"/>
    </source>
</evidence>
<dbReference type="PANTHER" id="PTHR23240">
    <property type="entry name" value="DNA CROSS-LINK REPAIR PROTEIN PSO2/SNM1-RELATED"/>
    <property type="match status" value="1"/>
</dbReference>
<dbReference type="Pfam" id="PF07522">
    <property type="entry name" value="DRMBL"/>
    <property type="match status" value="1"/>
</dbReference>
<evidence type="ECO:0000256" key="10">
    <source>
        <dbReference type="ARBA" id="ARBA00023242"/>
    </source>
</evidence>
<dbReference type="SUPFAM" id="SSF56281">
    <property type="entry name" value="Metallo-hydrolase/oxidoreductase"/>
    <property type="match status" value="1"/>
</dbReference>
<evidence type="ECO:0000256" key="3">
    <source>
        <dbReference type="ARBA" id="ARBA00022722"/>
    </source>
</evidence>
<dbReference type="InterPro" id="IPR011084">
    <property type="entry name" value="DRMBL"/>
</dbReference>
<keyword evidence="7" id="KW-0269">Exonuclease</keyword>
<sequence length="852" mass="94751">MSSFKGRMGLYTNICIDRFDGINLRCTAFFLSHCHKDHMTGLDDKKFETVLRARSGVFLYCSEITRLLLLADEEYKPLEKFIKVLHVGATHFIKIPPDQVERGECNVYVTPISAGHCPGSVMFLFEGSQGTCLYTGDFRWEPNYAAKVSAFGCPEKQKVIDHLYIDTTFCVPAALHIPSRVECADATVSVVASWLERSPLHQVAFFCPARYGYEYLFKEIATRLGMKIHVSDYKFAVYEQIPDLSGLFTADPAEARIHACCPRQKKNSSHCPPCLSKKTIKNRVGENPKPSKSFQMLNIRPCAMWFTTKAGRTALEKLTHMSPQGLQRVCYSMHSSFSEIEDLVSYLQPRHVWPNVIPASDHSPEQVQSRLKGFLEKTHPFKPKVVRPETGEPQTTGLALDLVSRRPPASSSSLFRFHSQNSDSSDGCVFDSQDRTEPNRALKDMARCVSDVESSVDSHSGRPGNKEDIDEDAGQPPGQSFGYEGEEADSELHLRLSQDSNDSEDSQDSIDSSQNVHNGDNTLGNTLPDNTRHRDDTLQTITNTVPKNVHLTAESPSKTQYGLNMVKNTEHSGSTAEGTTASWIHCLADTKSGTSQLLDNASSVPQHLQGLAHKLGSNREERISVTNTLTELEDKKQKDTSNSLSEEDDNVIESSPVSSKKFTSLLKGKPCRLTPTFQNQAETATCSLPAESMLISHQGGCIGQQPNLQSSHNQSKDTLSPENKNIYENCSAGLGPSSVQRFLKKGKNSCGTTAKRLKLSPEVESKDYVKLENCIDALPAGGDTSSDCVWIDKEEKDNKRSDRTVCVIPSDSEETDEDSDKLLTQFSRDYRRSKGPWLTKRRTKFIDLTKDA</sequence>
<feature type="compositionally biased region" description="Low complexity" evidence="13">
    <location>
        <begin position="449"/>
        <end position="458"/>
    </location>
</feature>
<evidence type="ECO:0000256" key="5">
    <source>
        <dbReference type="ARBA" id="ARBA00022763"/>
    </source>
</evidence>
<keyword evidence="6" id="KW-0378">Hydrolase</keyword>
<dbReference type="PANTHER" id="PTHR23240:SF8">
    <property type="entry name" value="PROTEIN ARTEMIS"/>
    <property type="match status" value="1"/>
</dbReference>